<dbReference type="GO" id="GO:0003677">
    <property type="term" value="F:DNA binding"/>
    <property type="evidence" value="ECO:0007669"/>
    <property type="project" value="InterPro"/>
</dbReference>
<evidence type="ECO:0000313" key="2">
    <source>
        <dbReference type="Proteomes" id="UP000027644"/>
    </source>
</evidence>
<name>A0A074V3W3_9NEIS</name>
<gene>
    <name evidence="1" type="ORF">SASC598J21_020160</name>
</gene>
<dbReference type="GO" id="GO:0003887">
    <property type="term" value="F:DNA-directed DNA polymerase activity"/>
    <property type="evidence" value="ECO:0007669"/>
    <property type="project" value="InterPro"/>
</dbReference>
<dbReference type="GO" id="GO:0032298">
    <property type="term" value="P:positive regulation of DNA-templated DNA replication initiation"/>
    <property type="evidence" value="ECO:0007669"/>
    <property type="project" value="TreeGrafter"/>
</dbReference>
<dbReference type="Gene3D" id="3.40.50.10110">
    <property type="entry name" value="DNA polymerase III subunit chi"/>
    <property type="match status" value="1"/>
</dbReference>
<dbReference type="Pfam" id="PF04364">
    <property type="entry name" value="DNA_pol3_chi"/>
    <property type="match status" value="1"/>
</dbReference>
<dbReference type="PANTHER" id="PTHR38767">
    <property type="entry name" value="DNA POLYMERASE III SUBUNIT CHI"/>
    <property type="match status" value="1"/>
</dbReference>
<evidence type="ECO:0000313" key="1">
    <source>
        <dbReference type="EMBL" id="KEQ00133.1"/>
    </source>
</evidence>
<dbReference type="GO" id="GO:0006260">
    <property type="term" value="P:DNA replication"/>
    <property type="evidence" value="ECO:0007669"/>
    <property type="project" value="InterPro"/>
</dbReference>
<comment type="caution">
    <text evidence="1">The sequence shown here is derived from an EMBL/GenBank/DDBJ whole genome shotgun (WGS) entry which is preliminary data.</text>
</comment>
<reference evidence="1 2" key="1">
    <citation type="journal article" date="2014" name="PLoS Genet.">
        <title>Hidden diversity in honey bee gut symbionts detected by single-cell genomics.</title>
        <authorList>
            <person name="Engel P."/>
            <person name="Stepanauskas R."/>
            <person name="Moran N."/>
        </authorList>
    </citation>
    <scope>NUCLEOTIDE SEQUENCE [LARGE SCALE GENOMIC DNA]</scope>
    <source>
        <strain evidence="1 2">SCGC AB-598-J21</strain>
    </source>
</reference>
<organism evidence="1 2">
    <name type="scientific">Snodgrassella alvi SCGC AB-598-J21</name>
    <dbReference type="NCBI Taxonomy" id="1385367"/>
    <lineage>
        <taxon>Bacteria</taxon>
        <taxon>Pseudomonadati</taxon>
        <taxon>Pseudomonadota</taxon>
        <taxon>Betaproteobacteria</taxon>
        <taxon>Neisseriales</taxon>
        <taxon>Neisseriaceae</taxon>
        <taxon>Snodgrassella</taxon>
    </lineage>
</organism>
<dbReference type="PANTHER" id="PTHR38767:SF1">
    <property type="entry name" value="DNA POLYMERASE III SUBUNIT CHI"/>
    <property type="match status" value="1"/>
</dbReference>
<dbReference type="EMBL" id="AVQL01000454">
    <property type="protein sequence ID" value="KEQ00133.1"/>
    <property type="molecule type" value="Genomic_DNA"/>
</dbReference>
<dbReference type="InterPro" id="IPR007459">
    <property type="entry name" value="DNA_pol3_chi"/>
</dbReference>
<sequence length="147" mass="16933">MATTTFYTHITDPVSFTCRLTQKVFKSGSNILIWCDDVSRVNQLDHALWSFQPASFIPHEIWSPQQVQPIGLQAVLLAYGEDLPVIEKDYVVINLADAYWCNAPRKPERVLELVSNDLDEIAAARQRFRTYRSAGFKVEHFDMRTQN</sequence>
<dbReference type="SUPFAM" id="SSF102400">
    <property type="entry name" value="DNA polymerase III chi subunit"/>
    <property type="match status" value="1"/>
</dbReference>
<dbReference type="InterPro" id="IPR036768">
    <property type="entry name" value="PolIII_chi_sf"/>
</dbReference>
<proteinExistence type="predicted"/>
<dbReference type="AlphaFoldDB" id="A0A074V3W3"/>
<accession>A0A074V3W3</accession>
<dbReference type="Proteomes" id="UP000027644">
    <property type="component" value="Unassembled WGS sequence"/>
</dbReference>
<protein>
    <submittedName>
        <fullName evidence="1">DNA polymerase III, chi subunit</fullName>
    </submittedName>
</protein>